<gene>
    <name evidence="3" type="ORF">QYM36_011251</name>
</gene>
<organism evidence="3 4">
    <name type="scientific">Artemia franciscana</name>
    <name type="common">Brine shrimp</name>
    <name type="synonym">Artemia sanfranciscana</name>
    <dbReference type="NCBI Taxonomy" id="6661"/>
    <lineage>
        <taxon>Eukaryota</taxon>
        <taxon>Metazoa</taxon>
        <taxon>Ecdysozoa</taxon>
        <taxon>Arthropoda</taxon>
        <taxon>Crustacea</taxon>
        <taxon>Branchiopoda</taxon>
        <taxon>Anostraca</taxon>
        <taxon>Artemiidae</taxon>
        <taxon>Artemia</taxon>
    </lineage>
</organism>
<keyword evidence="4" id="KW-1185">Reference proteome</keyword>
<sequence length="528" mass="62797">MFTKETFKNAIKYLVIPVSCAGISVWQFGLPKSLAIWFPVSSAGIATWKLIKKYRESEMGKWLREEDDNIKKKENITEKEYVSEKEGKIQKKHIEKENNPEKEDTPHKENVVKKENKSEKKNFAEKENERNNIIQEEIKRRILLDRIKENLVHWYEEEVFARSLARIKKKSWTKASKKPEYINSLHDIHLAEIEEKRGIQAVLDVIGRNIKIHKSCIKSLIKKALEKDNYKFHDFKMDILQCFLKSFHQEKKLFCYDSYFSHLNQSFNEKKILYDSEVTCLPGEMNISFTRLQLKEFENEILGTYFKEPLVSQETIMKYILNEFENPFERTILNYYCSYYCPLCKAQCFKKNNHKDRHDCFHITGGAVGHYYLRSNIPGLKRFDSKTIIAKNRYAKFLPFTTKILSNYTCASAPKESKFVFDSKKYKFKDFSIVFKNWATPSKSRAGYYKYLVTKHHFELANKFKLHPYRFEPGEEKYEIVLSQRFNWYSVSTGIAFQLVWRFNWYSVSTGMRFNWYSVSTGIAFQLV</sequence>
<evidence type="ECO:0000256" key="2">
    <source>
        <dbReference type="SAM" id="Phobius"/>
    </source>
</evidence>
<reference evidence="3" key="1">
    <citation type="submission" date="2023-07" db="EMBL/GenBank/DDBJ databases">
        <title>Chromosome-level genome assembly of Artemia franciscana.</title>
        <authorList>
            <person name="Jo E."/>
        </authorList>
    </citation>
    <scope>NUCLEOTIDE SEQUENCE</scope>
    <source>
        <tissue evidence="3">Whole body</tissue>
    </source>
</reference>
<keyword evidence="2" id="KW-1133">Transmembrane helix</keyword>
<dbReference type="EMBL" id="JAVRJZ010000015">
    <property type="protein sequence ID" value="KAK2712495.1"/>
    <property type="molecule type" value="Genomic_DNA"/>
</dbReference>
<keyword evidence="2" id="KW-0812">Transmembrane</keyword>
<proteinExistence type="predicted"/>
<feature type="region of interest" description="Disordered" evidence="1">
    <location>
        <begin position="84"/>
        <end position="127"/>
    </location>
</feature>
<evidence type="ECO:0000313" key="4">
    <source>
        <dbReference type="Proteomes" id="UP001187531"/>
    </source>
</evidence>
<evidence type="ECO:0000256" key="1">
    <source>
        <dbReference type="SAM" id="MobiDB-lite"/>
    </source>
</evidence>
<keyword evidence="2" id="KW-0472">Membrane</keyword>
<comment type="caution">
    <text evidence="3">The sequence shown here is derived from an EMBL/GenBank/DDBJ whole genome shotgun (WGS) entry which is preliminary data.</text>
</comment>
<feature type="transmembrane region" description="Helical" evidence="2">
    <location>
        <begin position="12"/>
        <end position="28"/>
    </location>
</feature>
<dbReference type="AlphaFoldDB" id="A0AA88HI85"/>
<name>A0AA88HI85_ARTSF</name>
<evidence type="ECO:0000313" key="3">
    <source>
        <dbReference type="EMBL" id="KAK2712495.1"/>
    </source>
</evidence>
<evidence type="ECO:0008006" key="5">
    <source>
        <dbReference type="Google" id="ProtNLM"/>
    </source>
</evidence>
<dbReference type="Proteomes" id="UP001187531">
    <property type="component" value="Unassembled WGS sequence"/>
</dbReference>
<protein>
    <recommendedName>
        <fullName evidence="5">Transmembrane protein</fullName>
    </recommendedName>
</protein>
<accession>A0AA88HI85</accession>